<evidence type="ECO:0000313" key="2">
    <source>
        <dbReference type="Proteomes" id="UP001295444"/>
    </source>
</evidence>
<evidence type="ECO:0000313" key="1">
    <source>
        <dbReference type="EMBL" id="CAH2253468.1"/>
    </source>
</evidence>
<gene>
    <name evidence="1" type="ORF">PECUL_23A041557</name>
</gene>
<feature type="non-terminal residue" evidence="1">
    <location>
        <position position="172"/>
    </location>
</feature>
<dbReference type="EMBL" id="OW240913">
    <property type="protein sequence ID" value="CAH2253468.1"/>
    <property type="molecule type" value="Genomic_DNA"/>
</dbReference>
<name>A0AAD1VTS1_PELCU</name>
<organism evidence="1 2">
    <name type="scientific">Pelobates cultripes</name>
    <name type="common">Western spadefoot toad</name>
    <dbReference type="NCBI Taxonomy" id="61616"/>
    <lineage>
        <taxon>Eukaryota</taxon>
        <taxon>Metazoa</taxon>
        <taxon>Chordata</taxon>
        <taxon>Craniata</taxon>
        <taxon>Vertebrata</taxon>
        <taxon>Euteleostomi</taxon>
        <taxon>Amphibia</taxon>
        <taxon>Batrachia</taxon>
        <taxon>Anura</taxon>
        <taxon>Pelobatoidea</taxon>
        <taxon>Pelobatidae</taxon>
        <taxon>Pelobates</taxon>
    </lineage>
</organism>
<accession>A0AAD1VTS1</accession>
<proteinExistence type="predicted"/>
<reference evidence="1" key="1">
    <citation type="submission" date="2022-03" db="EMBL/GenBank/DDBJ databases">
        <authorList>
            <person name="Alioto T."/>
            <person name="Alioto T."/>
            <person name="Gomez Garrido J."/>
        </authorList>
    </citation>
    <scope>NUCLEOTIDE SEQUENCE</scope>
</reference>
<dbReference type="AlphaFoldDB" id="A0AAD1VTS1"/>
<dbReference type="Proteomes" id="UP001295444">
    <property type="component" value="Chromosome 02"/>
</dbReference>
<protein>
    <submittedName>
        <fullName evidence="1">Uncharacterized protein</fullName>
    </submittedName>
</protein>
<sequence>MPLFLKSGQNWQKRQHAAYYIPASFGLNDILRLAPPQSAQEQEFAPLSTTPDPPTAMERCLQKPPPGMPNDTQDIGALLKRQTPHKMVAQGELEVSADHHRPNVPQVQPLTQGPEQTAPGFPDLSALVIKQDIQNLLYDFKQMLTANIVKIHAGVQMVTDRVRTTEEDILDT</sequence>
<keyword evidence="2" id="KW-1185">Reference proteome</keyword>